<dbReference type="InterPro" id="IPR001304">
    <property type="entry name" value="C-type_lectin-like"/>
</dbReference>
<feature type="region of interest" description="Disordered" evidence="2">
    <location>
        <begin position="1"/>
        <end position="32"/>
    </location>
</feature>
<dbReference type="AlphaFoldDB" id="A0A3P9M732"/>
<feature type="domain" description="C-type lectin" evidence="3">
    <location>
        <begin position="88"/>
        <end position="190"/>
    </location>
</feature>
<evidence type="ECO:0000313" key="4">
    <source>
        <dbReference type="Ensembl" id="ENSORLP00020028661.1"/>
    </source>
</evidence>
<dbReference type="InterPro" id="IPR016187">
    <property type="entry name" value="CTDL_fold"/>
</dbReference>
<dbReference type="SMART" id="SM00034">
    <property type="entry name" value="CLECT"/>
    <property type="match status" value="1"/>
</dbReference>
<dbReference type="Proteomes" id="UP000265180">
    <property type="component" value="Chromosome 16"/>
</dbReference>
<name>A0A3P9M732_ORYLA</name>
<keyword evidence="1" id="KW-1015">Disulfide bond</keyword>
<dbReference type="PANTHER" id="PTHR45784:SF3">
    <property type="entry name" value="C-TYPE LECTIN DOMAIN FAMILY 4 MEMBER K-LIKE-RELATED"/>
    <property type="match status" value="1"/>
</dbReference>
<reference evidence="4 5" key="2">
    <citation type="submission" date="2017-04" db="EMBL/GenBank/DDBJ databases">
        <title>CpG methylation of centromeres and impact of large insertions on vertebrate speciation.</title>
        <authorList>
            <person name="Ichikawa K."/>
            <person name="Yoshimura J."/>
            <person name="Morishita S."/>
        </authorList>
    </citation>
    <scope>NUCLEOTIDE SEQUENCE</scope>
    <source>
        <strain evidence="4 5">HNI</strain>
    </source>
</reference>
<dbReference type="PROSITE" id="PS50041">
    <property type="entry name" value="C_TYPE_LECTIN_2"/>
    <property type="match status" value="1"/>
</dbReference>
<sequence length="198" mass="22953">MIRTLGKHPWATKPTHGDGRQRGKPARPGLSHGIPQIQIFIESEKHTDVSPLKMLSSGLFFIHSIEKDLFLNPTISEVFYFYVAVTEQNQKVYFYIGQSRSWSSAQNYCRENYLDLAMIENQEENTRAGTWIGLYREPWTWSDGSKSSFRNWYPTTGINNIDGKQHCGTENPKHVWCDEDCSIKRVFVCHQGENVKKY</sequence>
<evidence type="ECO:0000259" key="3">
    <source>
        <dbReference type="PROSITE" id="PS50041"/>
    </source>
</evidence>
<dbReference type="SUPFAM" id="SSF56436">
    <property type="entry name" value="C-type lectin-like"/>
    <property type="match status" value="1"/>
</dbReference>
<reference key="1">
    <citation type="journal article" date="2007" name="Nature">
        <title>The medaka draft genome and insights into vertebrate genome evolution.</title>
        <authorList>
            <person name="Kasahara M."/>
            <person name="Naruse K."/>
            <person name="Sasaki S."/>
            <person name="Nakatani Y."/>
            <person name="Qu W."/>
            <person name="Ahsan B."/>
            <person name="Yamada T."/>
            <person name="Nagayasu Y."/>
            <person name="Doi K."/>
            <person name="Kasai Y."/>
            <person name="Jindo T."/>
            <person name="Kobayashi D."/>
            <person name="Shimada A."/>
            <person name="Toyoda A."/>
            <person name="Kuroki Y."/>
            <person name="Fujiyama A."/>
            <person name="Sasaki T."/>
            <person name="Shimizu A."/>
            <person name="Asakawa S."/>
            <person name="Shimizu N."/>
            <person name="Hashimoto S."/>
            <person name="Yang J."/>
            <person name="Lee Y."/>
            <person name="Matsushima K."/>
            <person name="Sugano S."/>
            <person name="Sakaizumi M."/>
            <person name="Narita T."/>
            <person name="Ohishi K."/>
            <person name="Haga S."/>
            <person name="Ohta F."/>
            <person name="Nomoto H."/>
            <person name="Nogata K."/>
            <person name="Morishita T."/>
            <person name="Endo T."/>
            <person name="Shin-I T."/>
            <person name="Takeda H."/>
            <person name="Morishita S."/>
            <person name="Kohara Y."/>
        </authorList>
    </citation>
    <scope>NUCLEOTIDE SEQUENCE [LARGE SCALE GENOMIC DNA]</scope>
    <source>
        <strain>Hd-rR</strain>
    </source>
</reference>
<dbReference type="InterPro" id="IPR018378">
    <property type="entry name" value="C-type_lectin_CS"/>
</dbReference>
<evidence type="ECO:0000256" key="1">
    <source>
        <dbReference type="ARBA" id="ARBA00023157"/>
    </source>
</evidence>
<proteinExistence type="predicted"/>
<protein>
    <recommendedName>
        <fullName evidence="3">C-type lectin domain-containing protein</fullName>
    </recommendedName>
</protein>
<dbReference type="PROSITE" id="PS00615">
    <property type="entry name" value="C_TYPE_LECTIN_1"/>
    <property type="match status" value="1"/>
</dbReference>
<evidence type="ECO:0000256" key="2">
    <source>
        <dbReference type="SAM" id="MobiDB-lite"/>
    </source>
</evidence>
<dbReference type="Gene3D" id="3.10.100.10">
    <property type="entry name" value="Mannose-Binding Protein A, subunit A"/>
    <property type="match status" value="1"/>
</dbReference>
<dbReference type="Ensembl" id="ENSORLT00020031728.1">
    <property type="protein sequence ID" value="ENSORLP00020028661.1"/>
    <property type="gene ID" value="ENSORLG00020012256.1"/>
</dbReference>
<dbReference type="InterPro" id="IPR016186">
    <property type="entry name" value="C-type_lectin-like/link_sf"/>
</dbReference>
<reference evidence="4" key="3">
    <citation type="submission" date="2025-08" db="UniProtKB">
        <authorList>
            <consortium name="Ensembl"/>
        </authorList>
    </citation>
    <scope>IDENTIFICATION</scope>
    <source>
        <strain evidence="4">HNI</strain>
    </source>
</reference>
<accession>A0A3P9M732</accession>
<reference evidence="4" key="4">
    <citation type="submission" date="2025-09" db="UniProtKB">
        <authorList>
            <consortium name="Ensembl"/>
        </authorList>
    </citation>
    <scope>IDENTIFICATION</scope>
    <source>
        <strain evidence="4">HNI</strain>
    </source>
</reference>
<organism evidence="4 5">
    <name type="scientific">Oryzias latipes</name>
    <name type="common">Japanese rice fish</name>
    <name type="synonym">Japanese killifish</name>
    <dbReference type="NCBI Taxonomy" id="8090"/>
    <lineage>
        <taxon>Eukaryota</taxon>
        <taxon>Metazoa</taxon>
        <taxon>Chordata</taxon>
        <taxon>Craniata</taxon>
        <taxon>Vertebrata</taxon>
        <taxon>Euteleostomi</taxon>
        <taxon>Actinopterygii</taxon>
        <taxon>Neopterygii</taxon>
        <taxon>Teleostei</taxon>
        <taxon>Neoteleostei</taxon>
        <taxon>Acanthomorphata</taxon>
        <taxon>Ovalentaria</taxon>
        <taxon>Atherinomorphae</taxon>
        <taxon>Beloniformes</taxon>
        <taxon>Adrianichthyidae</taxon>
        <taxon>Oryziinae</taxon>
        <taxon>Oryzias</taxon>
    </lineage>
</organism>
<dbReference type="Pfam" id="PF00059">
    <property type="entry name" value="Lectin_C"/>
    <property type="match status" value="1"/>
</dbReference>
<evidence type="ECO:0000313" key="5">
    <source>
        <dbReference type="Proteomes" id="UP000265180"/>
    </source>
</evidence>
<dbReference type="PANTHER" id="PTHR45784">
    <property type="entry name" value="C-TYPE LECTIN DOMAIN FAMILY 20 MEMBER A-RELATED"/>
    <property type="match status" value="1"/>
</dbReference>